<sequence>MRKGVLAAAVVCALAAGLAGCSGGSGGGSAGPGGGLPLGLDGTPPAGAPEEGDGGGGPAGLPEGWTGGTALADRTPARIAEEMTEAMDGLRSLRIEGRFTEDGEVMGIDMALTDDGRCTGSMTMGGGTAEIVGTDDRMYMRGDERFWRSQSGGAPEDATAVDILKDRWIDAGERGSDDDFEGFCDLDSLMGAMGEPDASRTTKGELTRVAGREAVPLVERDGTETTTGYVANDADRPYLLRVEVEGGTEPGVMDFTDHDGEVEIKEPDPSEVLDLDDVGGRGPTEDV</sequence>
<dbReference type="EMBL" id="JBHUFU010000005">
    <property type="protein sequence ID" value="MFD1830031.1"/>
    <property type="molecule type" value="Genomic_DNA"/>
</dbReference>
<feature type="compositionally biased region" description="Gly residues" evidence="1">
    <location>
        <begin position="24"/>
        <end position="37"/>
    </location>
</feature>
<protein>
    <recommendedName>
        <fullName evidence="5">Lipoprotein</fullName>
    </recommendedName>
</protein>
<name>A0ABW4PKR2_9ACTN</name>
<keyword evidence="4" id="KW-1185">Reference proteome</keyword>
<feature type="chain" id="PRO_5046008269" description="Lipoprotein" evidence="2">
    <location>
        <begin position="22"/>
        <end position="287"/>
    </location>
</feature>
<feature type="compositionally biased region" description="Low complexity" evidence="1">
    <location>
        <begin position="38"/>
        <end position="49"/>
    </location>
</feature>
<evidence type="ECO:0000256" key="2">
    <source>
        <dbReference type="SAM" id="SignalP"/>
    </source>
</evidence>
<dbReference type="PROSITE" id="PS51257">
    <property type="entry name" value="PROKAR_LIPOPROTEIN"/>
    <property type="match status" value="1"/>
</dbReference>
<dbReference type="Gene3D" id="2.50.20.20">
    <property type="match status" value="1"/>
</dbReference>
<reference evidence="4" key="1">
    <citation type="journal article" date="2019" name="Int. J. Syst. Evol. Microbiol.">
        <title>The Global Catalogue of Microorganisms (GCM) 10K type strain sequencing project: providing services to taxonomists for standard genome sequencing and annotation.</title>
        <authorList>
            <consortium name="The Broad Institute Genomics Platform"/>
            <consortium name="The Broad Institute Genome Sequencing Center for Infectious Disease"/>
            <person name="Wu L."/>
            <person name="Ma J."/>
        </authorList>
    </citation>
    <scope>NUCLEOTIDE SEQUENCE [LARGE SCALE GENOMIC DNA]</scope>
    <source>
        <strain evidence="4">CGMCC 4.7455</strain>
    </source>
</reference>
<feature type="signal peptide" evidence="2">
    <location>
        <begin position="1"/>
        <end position="21"/>
    </location>
</feature>
<dbReference type="Proteomes" id="UP001597365">
    <property type="component" value="Unassembled WGS sequence"/>
</dbReference>
<dbReference type="RefSeq" id="WP_380899013.1">
    <property type="nucleotide sequence ID" value="NZ_JBHUFU010000005.1"/>
</dbReference>
<organism evidence="3 4">
    <name type="scientific">Streptomyces desertarenae</name>
    <dbReference type="NCBI Taxonomy" id="2666184"/>
    <lineage>
        <taxon>Bacteria</taxon>
        <taxon>Bacillati</taxon>
        <taxon>Actinomycetota</taxon>
        <taxon>Actinomycetes</taxon>
        <taxon>Kitasatosporales</taxon>
        <taxon>Streptomycetaceae</taxon>
        <taxon>Streptomyces</taxon>
    </lineage>
</organism>
<accession>A0ABW4PKR2</accession>
<feature type="region of interest" description="Disordered" evidence="1">
    <location>
        <begin position="24"/>
        <end position="66"/>
    </location>
</feature>
<evidence type="ECO:0000256" key="1">
    <source>
        <dbReference type="SAM" id="MobiDB-lite"/>
    </source>
</evidence>
<evidence type="ECO:0000313" key="4">
    <source>
        <dbReference type="Proteomes" id="UP001597365"/>
    </source>
</evidence>
<evidence type="ECO:0008006" key="5">
    <source>
        <dbReference type="Google" id="ProtNLM"/>
    </source>
</evidence>
<evidence type="ECO:0000313" key="3">
    <source>
        <dbReference type="EMBL" id="MFD1830031.1"/>
    </source>
</evidence>
<feature type="region of interest" description="Disordered" evidence="1">
    <location>
        <begin position="260"/>
        <end position="287"/>
    </location>
</feature>
<comment type="caution">
    <text evidence="3">The sequence shown here is derived from an EMBL/GenBank/DDBJ whole genome shotgun (WGS) entry which is preliminary data.</text>
</comment>
<keyword evidence="2" id="KW-0732">Signal</keyword>
<gene>
    <name evidence="3" type="ORF">ACFSJS_10170</name>
</gene>
<proteinExistence type="predicted"/>